<dbReference type="PANTHER" id="PTHR48083">
    <property type="entry name" value="MEDIUM-CHAIN SPECIFIC ACYL-COA DEHYDROGENASE, MITOCHONDRIAL-RELATED"/>
    <property type="match status" value="1"/>
</dbReference>
<dbReference type="SUPFAM" id="SSF56645">
    <property type="entry name" value="Acyl-CoA dehydrogenase NM domain-like"/>
    <property type="match status" value="1"/>
</dbReference>
<comment type="similarity">
    <text evidence="2">Belongs to the acyl-CoA dehydrogenase family.</text>
</comment>
<dbReference type="Gene3D" id="1.10.540.10">
    <property type="entry name" value="Acyl-CoA dehydrogenase/oxidase, N-terminal domain"/>
    <property type="match status" value="1"/>
</dbReference>
<evidence type="ECO:0000256" key="3">
    <source>
        <dbReference type="ARBA" id="ARBA00011738"/>
    </source>
</evidence>
<dbReference type="AlphaFoldDB" id="A0AAU7LZU4"/>
<evidence type="ECO:0000256" key="2">
    <source>
        <dbReference type="ARBA" id="ARBA00009347"/>
    </source>
</evidence>
<feature type="domain" description="Acyl-CoA dehydrogenase/oxidase C-terminal" evidence="7">
    <location>
        <begin position="234"/>
        <end position="382"/>
    </location>
</feature>
<dbReference type="InterPro" id="IPR037069">
    <property type="entry name" value="AcylCoA_DH/ox_N_sf"/>
</dbReference>
<keyword evidence="5" id="KW-0274">FAD</keyword>
<protein>
    <submittedName>
        <fullName evidence="10">Acyl-CoA dehydrogenase family protein</fullName>
    </submittedName>
</protein>
<evidence type="ECO:0000259" key="7">
    <source>
        <dbReference type="Pfam" id="PF00441"/>
    </source>
</evidence>
<gene>
    <name evidence="10" type="ORF">ABLV49_24980</name>
</gene>
<dbReference type="PANTHER" id="PTHR48083:SF13">
    <property type="entry name" value="ACYL-COA DEHYDROGENASE FAMILY MEMBER 11"/>
    <property type="match status" value="1"/>
</dbReference>
<dbReference type="GO" id="GO:0033539">
    <property type="term" value="P:fatty acid beta-oxidation using acyl-CoA dehydrogenase"/>
    <property type="evidence" value="ECO:0007669"/>
    <property type="project" value="TreeGrafter"/>
</dbReference>
<evidence type="ECO:0000256" key="1">
    <source>
        <dbReference type="ARBA" id="ARBA00001974"/>
    </source>
</evidence>
<geneLocation type="plasmid" evidence="10">
    <name>p4</name>
</geneLocation>
<dbReference type="GO" id="GO:0005737">
    <property type="term" value="C:cytoplasm"/>
    <property type="evidence" value="ECO:0007669"/>
    <property type="project" value="TreeGrafter"/>
</dbReference>
<dbReference type="Pfam" id="PF00441">
    <property type="entry name" value="Acyl-CoA_dh_1"/>
    <property type="match status" value="1"/>
</dbReference>
<feature type="domain" description="Acyl-CoA oxidase/dehydrogenase middle" evidence="8">
    <location>
        <begin position="128"/>
        <end position="222"/>
    </location>
</feature>
<feature type="domain" description="Acyl-CoA dehydrogenase/oxidase N-terminal" evidence="9">
    <location>
        <begin position="8"/>
        <end position="123"/>
    </location>
</feature>
<evidence type="ECO:0000259" key="9">
    <source>
        <dbReference type="Pfam" id="PF02771"/>
    </source>
</evidence>
<dbReference type="GO" id="GO:0050660">
    <property type="term" value="F:flavin adenine dinucleotide binding"/>
    <property type="evidence" value="ECO:0007669"/>
    <property type="project" value="InterPro"/>
</dbReference>
<dbReference type="Pfam" id="PF02771">
    <property type="entry name" value="Acyl-CoA_dh_N"/>
    <property type="match status" value="1"/>
</dbReference>
<dbReference type="InterPro" id="IPR036250">
    <property type="entry name" value="AcylCo_DH-like_C"/>
</dbReference>
<sequence>MNFQISNEICELRDRTRQFIAEQVIPLEDDARQSSHGPSEALRQDLVERARAAGLLTPHASIEMGGLGLSHVAKALVFEEAGYSWLGPTAMNIHAPDEGNIHLMELAANAEQKERWLRPQVQGHIRSCFAMTEPAPGAGADPSMLKTSAVRDGDDYVINGTKWFITGAEGAAYVIIMARMEDGSATMFLSDMDREGIVLERSMDAMDSCFTGGHGVLRFDNVRIPAKDVLGEIGKGFRYAQIRLAPARLTHCMRWLGQARRAHDAALAYASKRQAFGKALASHEGVGFMLADNDMDLQTARLHIWHTAWMLDQGEQCNFESSRAKVVCSEAEWRVVDRCVQILGGQGVTSESTVMRTFTDMRAFRIYDGPNEVHRWSMARKLMQALKPAGDVA</sequence>
<dbReference type="SUPFAM" id="SSF47203">
    <property type="entry name" value="Acyl-CoA dehydrogenase C-terminal domain-like"/>
    <property type="match status" value="1"/>
</dbReference>
<dbReference type="Gene3D" id="1.20.140.10">
    <property type="entry name" value="Butyryl-CoA Dehydrogenase, subunit A, domain 3"/>
    <property type="match status" value="1"/>
</dbReference>
<evidence type="ECO:0000256" key="5">
    <source>
        <dbReference type="ARBA" id="ARBA00022827"/>
    </source>
</evidence>
<dbReference type="EMBL" id="CP157679">
    <property type="protein sequence ID" value="XBP73214.1"/>
    <property type="molecule type" value="Genomic_DNA"/>
</dbReference>
<dbReference type="RefSeq" id="WP_349283260.1">
    <property type="nucleotide sequence ID" value="NZ_CBCSCU010000015.1"/>
</dbReference>
<dbReference type="InterPro" id="IPR046373">
    <property type="entry name" value="Acyl-CoA_Oxase/DH_mid-dom_sf"/>
</dbReference>
<evidence type="ECO:0000256" key="4">
    <source>
        <dbReference type="ARBA" id="ARBA00022630"/>
    </source>
</evidence>
<name>A0AAU7LZU4_9BURK</name>
<keyword evidence="4" id="KW-0285">Flavoprotein</keyword>
<keyword evidence="6" id="KW-0560">Oxidoreductase</keyword>
<dbReference type="Gene3D" id="2.40.110.10">
    <property type="entry name" value="Butyryl-CoA Dehydrogenase, subunit A, domain 2"/>
    <property type="match status" value="1"/>
</dbReference>
<dbReference type="GO" id="GO:0003995">
    <property type="term" value="F:acyl-CoA dehydrogenase activity"/>
    <property type="evidence" value="ECO:0007669"/>
    <property type="project" value="InterPro"/>
</dbReference>
<dbReference type="InterPro" id="IPR006089">
    <property type="entry name" value="Acyl-CoA_DH_CS"/>
</dbReference>
<accession>A0AAU7LZU4</accession>
<comment type="cofactor">
    <cofactor evidence="1">
        <name>FAD</name>
        <dbReference type="ChEBI" id="CHEBI:57692"/>
    </cofactor>
</comment>
<evidence type="ECO:0000259" key="8">
    <source>
        <dbReference type="Pfam" id="PF02770"/>
    </source>
</evidence>
<dbReference type="InterPro" id="IPR009075">
    <property type="entry name" value="AcylCo_DH/oxidase_C"/>
</dbReference>
<organism evidence="10">
    <name type="scientific">Polaromonas hydrogenivorans</name>
    <dbReference type="NCBI Taxonomy" id="335476"/>
    <lineage>
        <taxon>Bacteria</taxon>
        <taxon>Pseudomonadati</taxon>
        <taxon>Pseudomonadota</taxon>
        <taxon>Betaproteobacteria</taxon>
        <taxon>Burkholderiales</taxon>
        <taxon>Comamonadaceae</taxon>
        <taxon>Polaromonas</taxon>
    </lineage>
</organism>
<evidence type="ECO:0000313" key="10">
    <source>
        <dbReference type="EMBL" id="XBP73214.1"/>
    </source>
</evidence>
<comment type="subunit">
    <text evidence="3">Homodimer.</text>
</comment>
<dbReference type="InterPro" id="IPR013786">
    <property type="entry name" value="AcylCoA_DH/ox_N"/>
</dbReference>
<dbReference type="InterPro" id="IPR050741">
    <property type="entry name" value="Acyl-CoA_dehydrogenase"/>
</dbReference>
<dbReference type="InterPro" id="IPR006091">
    <property type="entry name" value="Acyl-CoA_Oxase/DH_mid-dom"/>
</dbReference>
<dbReference type="InterPro" id="IPR009100">
    <property type="entry name" value="AcylCoA_DH/oxidase_NM_dom_sf"/>
</dbReference>
<dbReference type="Pfam" id="PF02770">
    <property type="entry name" value="Acyl-CoA_dh_M"/>
    <property type="match status" value="1"/>
</dbReference>
<keyword evidence="10" id="KW-0614">Plasmid</keyword>
<evidence type="ECO:0000256" key="6">
    <source>
        <dbReference type="ARBA" id="ARBA00023002"/>
    </source>
</evidence>
<dbReference type="PROSITE" id="PS00073">
    <property type="entry name" value="ACYL_COA_DH_2"/>
    <property type="match status" value="1"/>
</dbReference>
<reference evidence="10" key="1">
    <citation type="submission" date="2024-05" db="EMBL/GenBank/DDBJ databases">
        <authorList>
            <person name="Bunk B."/>
            <person name="Swiderski J."/>
            <person name="Sproer C."/>
            <person name="Thiel V."/>
        </authorList>
    </citation>
    <scope>NUCLEOTIDE SEQUENCE</scope>
    <source>
        <strain evidence="10">DSM 17735</strain>
        <plasmid evidence="10">p4</plasmid>
    </source>
</reference>
<proteinExistence type="inferred from homology"/>